<organism evidence="1 2">
    <name type="scientific">Halteria grandinella</name>
    <dbReference type="NCBI Taxonomy" id="5974"/>
    <lineage>
        <taxon>Eukaryota</taxon>
        <taxon>Sar</taxon>
        <taxon>Alveolata</taxon>
        <taxon>Ciliophora</taxon>
        <taxon>Intramacronucleata</taxon>
        <taxon>Spirotrichea</taxon>
        <taxon>Stichotrichia</taxon>
        <taxon>Sporadotrichida</taxon>
        <taxon>Halteriidae</taxon>
        <taxon>Halteria</taxon>
    </lineage>
</organism>
<accession>A0A8J8NK16</accession>
<proteinExistence type="predicted"/>
<sequence>MSFQAKFLTLVKYQEQMAAHILKIAGQALVDPQSSNHKSYSFQGSIHTSETLPHFQAATQHSRLRVNRRVFKHVRHPLNVGLPGAE</sequence>
<protein>
    <submittedName>
        <fullName evidence="1">Uncharacterized protein</fullName>
    </submittedName>
</protein>
<evidence type="ECO:0000313" key="1">
    <source>
        <dbReference type="EMBL" id="TNV76681.1"/>
    </source>
</evidence>
<dbReference type="EMBL" id="RRYP01013149">
    <property type="protein sequence ID" value="TNV76681.1"/>
    <property type="molecule type" value="Genomic_DNA"/>
</dbReference>
<name>A0A8J8NK16_HALGN</name>
<comment type="caution">
    <text evidence="1">The sequence shown here is derived from an EMBL/GenBank/DDBJ whole genome shotgun (WGS) entry which is preliminary data.</text>
</comment>
<keyword evidence="2" id="KW-1185">Reference proteome</keyword>
<evidence type="ECO:0000313" key="2">
    <source>
        <dbReference type="Proteomes" id="UP000785679"/>
    </source>
</evidence>
<dbReference type="Proteomes" id="UP000785679">
    <property type="component" value="Unassembled WGS sequence"/>
</dbReference>
<gene>
    <name evidence="1" type="ORF">FGO68_gene7823</name>
</gene>
<dbReference type="AlphaFoldDB" id="A0A8J8NK16"/>
<reference evidence="1" key="1">
    <citation type="submission" date="2019-06" db="EMBL/GenBank/DDBJ databases">
        <authorList>
            <person name="Zheng W."/>
        </authorList>
    </citation>
    <scope>NUCLEOTIDE SEQUENCE</scope>
    <source>
        <strain evidence="1">QDHG01</strain>
    </source>
</reference>